<reference evidence="3 4" key="1">
    <citation type="submission" date="2018-03" db="EMBL/GenBank/DDBJ databases">
        <title>Genomic Encyclopedia of Archaeal and Bacterial Type Strains, Phase II (KMG-II): from individual species to whole genera.</title>
        <authorList>
            <person name="Goeker M."/>
        </authorList>
    </citation>
    <scope>NUCLEOTIDE SEQUENCE [LARGE SCALE GENOMIC DNA]</scope>
    <source>
        <strain evidence="3 4">DSM 24859</strain>
    </source>
</reference>
<keyword evidence="1" id="KW-0238">DNA-binding</keyword>
<dbReference type="Pfam" id="PF12844">
    <property type="entry name" value="HTH_19"/>
    <property type="match status" value="1"/>
</dbReference>
<dbReference type="GO" id="GO:0003677">
    <property type="term" value="F:DNA binding"/>
    <property type="evidence" value="ECO:0007669"/>
    <property type="project" value="UniProtKB-KW"/>
</dbReference>
<dbReference type="OrthoDB" id="678653at2"/>
<dbReference type="InterPro" id="IPR001387">
    <property type="entry name" value="Cro/C1-type_HTH"/>
</dbReference>
<accession>A0A2P8HAS1</accession>
<organism evidence="3 4">
    <name type="scientific">Chitinophaga niastensis</name>
    <dbReference type="NCBI Taxonomy" id="536980"/>
    <lineage>
        <taxon>Bacteria</taxon>
        <taxon>Pseudomonadati</taxon>
        <taxon>Bacteroidota</taxon>
        <taxon>Chitinophagia</taxon>
        <taxon>Chitinophagales</taxon>
        <taxon>Chitinophagaceae</taxon>
        <taxon>Chitinophaga</taxon>
    </lineage>
</organism>
<evidence type="ECO:0000256" key="1">
    <source>
        <dbReference type="ARBA" id="ARBA00023125"/>
    </source>
</evidence>
<dbReference type="GO" id="GO:0005829">
    <property type="term" value="C:cytosol"/>
    <property type="evidence" value="ECO:0007669"/>
    <property type="project" value="TreeGrafter"/>
</dbReference>
<protein>
    <submittedName>
        <fullName evidence="3">Helix-turn-helix protein</fullName>
    </submittedName>
</protein>
<dbReference type="Gene3D" id="1.10.260.40">
    <property type="entry name" value="lambda repressor-like DNA-binding domains"/>
    <property type="match status" value="1"/>
</dbReference>
<keyword evidence="4" id="KW-1185">Reference proteome</keyword>
<evidence type="ECO:0000313" key="3">
    <source>
        <dbReference type="EMBL" id="PSL43326.1"/>
    </source>
</evidence>
<dbReference type="AlphaFoldDB" id="A0A2P8HAS1"/>
<evidence type="ECO:0000259" key="2">
    <source>
        <dbReference type="PROSITE" id="PS50943"/>
    </source>
</evidence>
<dbReference type="Proteomes" id="UP000240971">
    <property type="component" value="Unassembled WGS sequence"/>
</dbReference>
<dbReference type="GO" id="GO:0003700">
    <property type="term" value="F:DNA-binding transcription factor activity"/>
    <property type="evidence" value="ECO:0007669"/>
    <property type="project" value="TreeGrafter"/>
</dbReference>
<dbReference type="PANTHER" id="PTHR46797">
    <property type="entry name" value="HTH-TYPE TRANSCRIPTIONAL REGULATOR"/>
    <property type="match status" value="1"/>
</dbReference>
<proteinExistence type="predicted"/>
<dbReference type="InterPro" id="IPR010982">
    <property type="entry name" value="Lambda_DNA-bd_dom_sf"/>
</dbReference>
<evidence type="ECO:0000313" key="4">
    <source>
        <dbReference type="Proteomes" id="UP000240971"/>
    </source>
</evidence>
<dbReference type="EMBL" id="PYAW01000008">
    <property type="protein sequence ID" value="PSL43326.1"/>
    <property type="molecule type" value="Genomic_DNA"/>
</dbReference>
<dbReference type="PANTHER" id="PTHR46797:SF1">
    <property type="entry name" value="METHYLPHOSPHONATE SYNTHASE"/>
    <property type="match status" value="1"/>
</dbReference>
<gene>
    <name evidence="3" type="ORF">CLV51_10815</name>
</gene>
<dbReference type="RefSeq" id="WP_106530940.1">
    <property type="nucleotide sequence ID" value="NZ_PYAW01000008.1"/>
</dbReference>
<dbReference type="CDD" id="cd00093">
    <property type="entry name" value="HTH_XRE"/>
    <property type="match status" value="1"/>
</dbReference>
<name>A0A2P8HAS1_CHINA</name>
<comment type="caution">
    <text evidence="3">The sequence shown here is derived from an EMBL/GenBank/DDBJ whole genome shotgun (WGS) entry which is preliminary data.</text>
</comment>
<dbReference type="PROSITE" id="PS50943">
    <property type="entry name" value="HTH_CROC1"/>
    <property type="match status" value="1"/>
</dbReference>
<feature type="domain" description="HTH cro/C1-type" evidence="2">
    <location>
        <begin position="17"/>
        <end position="71"/>
    </location>
</feature>
<dbReference type="SMART" id="SM00530">
    <property type="entry name" value="HTH_XRE"/>
    <property type="match status" value="1"/>
</dbReference>
<dbReference type="InterPro" id="IPR050807">
    <property type="entry name" value="TransReg_Diox_bact_type"/>
</dbReference>
<dbReference type="SUPFAM" id="SSF47413">
    <property type="entry name" value="lambda repressor-like DNA-binding domains"/>
    <property type="match status" value="1"/>
</dbReference>
<sequence>MTTERYSDELIKLGKRLQQLRKERKLTQMDMEVRSGINNGDISRIENGQKNIEFHSIVKLAAALEVELYQLFPKCD</sequence>